<accession>A0A9N8D565</accession>
<protein>
    <submittedName>
        <fullName evidence="2">Uncharacterized protein</fullName>
    </submittedName>
</protein>
<dbReference type="Proteomes" id="UP001153069">
    <property type="component" value="Unassembled WGS sequence"/>
</dbReference>
<comment type="caution">
    <text evidence="2">The sequence shown here is derived from an EMBL/GenBank/DDBJ whole genome shotgun (WGS) entry which is preliminary data.</text>
</comment>
<name>A0A9N8D565_9STRA</name>
<keyword evidence="3" id="KW-1185">Reference proteome</keyword>
<organism evidence="2 3">
    <name type="scientific">Seminavis robusta</name>
    <dbReference type="NCBI Taxonomy" id="568900"/>
    <lineage>
        <taxon>Eukaryota</taxon>
        <taxon>Sar</taxon>
        <taxon>Stramenopiles</taxon>
        <taxon>Ochrophyta</taxon>
        <taxon>Bacillariophyta</taxon>
        <taxon>Bacillariophyceae</taxon>
        <taxon>Bacillariophycidae</taxon>
        <taxon>Naviculales</taxon>
        <taxon>Naviculaceae</taxon>
        <taxon>Seminavis</taxon>
    </lineage>
</organism>
<proteinExistence type="predicted"/>
<evidence type="ECO:0000313" key="2">
    <source>
        <dbReference type="EMBL" id="CAB9496597.1"/>
    </source>
</evidence>
<evidence type="ECO:0000256" key="1">
    <source>
        <dbReference type="SAM" id="MobiDB-lite"/>
    </source>
</evidence>
<sequence length="178" mass="19398">MPTFIDLTHLQTANMKLFGVKVKKAELATTMPKQAKENFMKGIENLITAADNTTHPDDWIMATLLTGVALSKEDDEWIGRRLRTHGAEVLISSPELLVLRTKGGNTIQVPFIGIANRIGFAAKAPPEVFDLVSPTSITAASSDEEPSMSSSSTPTKGTDEIQGIQGIQDIRGQKYFLR</sequence>
<dbReference type="AlphaFoldDB" id="A0A9N8D565"/>
<gene>
    <name evidence="2" type="ORF">SEMRO_7_G005680.1</name>
</gene>
<dbReference type="EMBL" id="CAICTM010000007">
    <property type="protein sequence ID" value="CAB9496597.1"/>
    <property type="molecule type" value="Genomic_DNA"/>
</dbReference>
<reference evidence="2" key="1">
    <citation type="submission" date="2020-06" db="EMBL/GenBank/DDBJ databases">
        <authorList>
            <consortium name="Plant Systems Biology data submission"/>
        </authorList>
    </citation>
    <scope>NUCLEOTIDE SEQUENCE</scope>
    <source>
        <strain evidence="2">D6</strain>
    </source>
</reference>
<feature type="region of interest" description="Disordered" evidence="1">
    <location>
        <begin position="139"/>
        <end position="164"/>
    </location>
</feature>
<feature type="compositionally biased region" description="Low complexity" evidence="1">
    <location>
        <begin position="147"/>
        <end position="164"/>
    </location>
</feature>
<evidence type="ECO:0000313" key="3">
    <source>
        <dbReference type="Proteomes" id="UP001153069"/>
    </source>
</evidence>